<keyword evidence="3" id="KW-0285">Flavoprotein</keyword>
<evidence type="ECO:0000256" key="4">
    <source>
        <dbReference type="ARBA" id="ARBA00022643"/>
    </source>
</evidence>
<dbReference type="InterPro" id="IPR013785">
    <property type="entry name" value="Aldolase_TIM"/>
</dbReference>
<evidence type="ECO:0000313" key="10">
    <source>
        <dbReference type="EMBL" id="MBB3063834.1"/>
    </source>
</evidence>
<keyword evidence="4" id="KW-0288">FMN</keyword>
<dbReference type="GO" id="GO:0046872">
    <property type="term" value="F:metal ion binding"/>
    <property type="evidence" value="ECO:0007669"/>
    <property type="project" value="UniProtKB-KW"/>
</dbReference>
<accession>A0A839SPQ1</accession>
<evidence type="ECO:0000259" key="9">
    <source>
        <dbReference type="Pfam" id="PF00724"/>
    </source>
</evidence>
<name>A0A839SPQ1_9PROT</name>
<comment type="caution">
    <text evidence="10">The sequence shown here is derived from an EMBL/GenBank/DDBJ whole genome shotgun (WGS) entry which is preliminary data.</text>
</comment>
<dbReference type="InterPro" id="IPR051793">
    <property type="entry name" value="NADH:flavin_oxidoreductase"/>
</dbReference>
<proteinExistence type="predicted"/>
<comment type="cofactor">
    <cofactor evidence="1">
        <name>FMN</name>
        <dbReference type="ChEBI" id="CHEBI:58210"/>
    </cofactor>
</comment>
<evidence type="ECO:0000256" key="1">
    <source>
        <dbReference type="ARBA" id="ARBA00001917"/>
    </source>
</evidence>
<reference evidence="10 11" key="1">
    <citation type="submission" date="2020-08" db="EMBL/GenBank/DDBJ databases">
        <title>Genomic Encyclopedia of Type Strains, Phase III (KMG-III): the genomes of soil and plant-associated and newly described type strains.</title>
        <authorList>
            <person name="Whitman W."/>
        </authorList>
    </citation>
    <scope>NUCLEOTIDE SEQUENCE [LARGE SCALE GENOMIC DNA]</scope>
    <source>
        <strain evidence="10 11">CECT 8803</strain>
    </source>
</reference>
<dbReference type="SUPFAM" id="SSF51971">
    <property type="entry name" value="Nucleotide-binding domain"/>
    <property type="match status" value="1"/>
</dbReference>
<comment type="cofactor">
    <cofactor evidence="2">
        <name>[4Fe-4S] cluster</name>
        <dbReference type="ChEBI" id="CHEBI:49883"/>
    </cofactor>
</comment>
<evidence type="ECO:0000256" key="8">
    <source>
        <dbReference type="ARBA" id="ARBA00023014"/>
    </source>
</evidence>
<dbReference type="EMBL" id="JACHXA010000001">
    <property type="protein sequence ID" value="MBB3063834.1"/>
    <property type="molecule type" value="Genomic_DNA"/>
</dbReference>
<dbReference type="Proteomes" id="UP000581135">
    <property type="component" value="Unassembled WGS sequence"/>
</dbReference>
<dbReference type="AlphaFoldDB" id="A0A839SPQ1"/>
<evidence type="ECO:0000256" key="2">
    <source>
        <dbReference type="ARBA" id="ARBA00001966"/>
    </source>
</evidence>
<evidence type="ECO:0000313" key="11">
    <source>
        <dbReference type="Proteomes" id="UP000581135"/>
    </source>
</evidence>
<dbReference type="PANTHER" id="PTHR42917:SF2">
    <property type="entry name" value="2,4-DIENOYL-COA REDUCTASE [(2E)-ENOYL-COA-PRODUCING]"/>
    <property type="match status" value="1"/>
</dbReference>
<dbReference type="GO" id="GO:0051536">
    <property type="term" value="F:iron-sulfur cluster binding"/>
    <property type="evidence" value="ECO:0007669"/>
    <property type="project" value="UniProtKB-KW"/>
</dbReference>
<gene>
    <name evidence="10" type="ORF">FHR98_000099</name>
</gene>
<feature type="domain" description="NADH:flavin oxidoreductase/NADH oxidase N-terminal" evidence="9">
    <location>
        <begin position="20"/>
        <end position="355"/>
    </location>
</feature>
<organism evidence="10 11">
    <name type="scientific">Limibacillus halophilus</name>
    <dbReference type="NCBI Taxonomy" id="1579333"/>
    <lineage>
        <taxon>Bacteria</taxon>
        <taxon>Pseudomonadati</taxon>
        <taxon>Pseudomonadota</taxon>
        <taxon>Alphaproteobacteria</taxon>
        <taxon>Rhodospirillales</taxon>
        <taxon>Rhodovibrionaceae</taxon>
        <taxon>Limibacillus</taxon>
    </lineage>
</organism>
<keyword evidence="6" id="KW-0560">Oxidoreductase</keyword>
<sequence>MNGEPAVLLQGDKKAGRALLFEPGRIGGVRLPNRVVMPSMTTRAADPDGFVTEGSLAYYRARAVGGVGLVTVEMASPEKAGRHRFNELGIYDDRFLPGLKRLAAAIHDAGAKAAIQLGHGGGHTRRDICGEDPVAPSAIPHPVFEGHLETIIPQEMSPARITECVSAFAAAFARAADAGFDAAEIHAAHGYLVSQFLCPAENRRDDDYGGSLENRARFALEIVRACKERRPEMALIFRLNGDDYFPAGMPAEEALQVSVWAAAAGADAIHVTGGHYRSQPSAAVMIPPMDMGYGPFLKFAKMIREAVPVPVIAVGRLGDPEVAARALEEGCADFVALGRPLLADPDWVAKVGSGKPIRTCLGCNTCVDEMRAGHPLHCLVNPTTGREQGYQDDGGPRNERIAVIGAGPAGLTYAGLAGTRNQVTLFERTPSAGGSFNRVSAAPLFQNVRPEAYSFAAFIRSLEEICDQSGVERRYGVNPLKDLAQLAGYDRIVVASGATYRWGLGGLVSGLLASGLLRKTPLRQLAESERFRHWFYYKARRRQESLLSTVRKLGVTVEVIGDAKSPGKSKEAIRNAFEAALGVSA</sequence>
<dbReference type="Gene3D" id="3.20.20.70">
    <property type="entry name" value="Aldolase class I"/>
    <property type="match status" value="1"/>
</dbReference>
<keyword evidence="11" id="KW-1185">Reference proteome</keyword>
<evidence type="ECO:0000256" key="5">
    <source>
        <dbReference type="ARBA" id="ARBA00022723"/>
    </source>
</evidence>
<dbReference type="RefSeq" id="WP_183414649.1">
    <property type="nucleotide sequence ID" value="NZ_JACHXA010000001.1"/>
</dbReference>
<keyword evidence="7" id="KW-0408">Iron</keyword>
<evidence type="ECO:0000256" key="7">
    <source>
        <dbReference type="ARBA" id="ARBA00023004"/>
    </source>
</evidence>
<dbReference type="GO" id="GO:0010181">
    <property type="term" value="F:FMN binding"/>
    <property type="evidence" value="ECO:0007669"/>
    <property type="project" value="InterPro"/>
</dbReference>
<protein>
    <submittedName>
        <fullName evidence="10">2,4-dienoyl-CoA reductase-like NADH-dependent reductase (Old Yellow Enzyme family)</fullName>
    </submittedName>
</protein>
<dbReference type="PANTHER" id="PTHR42917">
    <property type="entry name" value="2,4-DIENOYL-COA REDUCTASE"/>
    <property type="match status" value="1"/>
</dbReference>
<dbReference type="InterPro" id="IPR001155">
    <property type="entry name" value="OxRdtase_FMN_N"/>
</dbReference>
<keyword evidence="8" id="KW-0411">Iron-sulfur</keyword>
<dbReference type="CDD" id="cd02803">
    <property type="entry name" value="OYE_like_FMN_family"/>
    <property type="match status" value="1"/>
</dbReference>
<dbReference type="SUPFAM" id="SSF51395">
    <property type="entry name" value="FMN-linked oxidoreductases"/>
    <property type="match status" value="1"/>
</dbReference>
<keyword evidence="5" id="KW-0479">Metal-binding</keyword>
<dbReference type="Pfam" id="PF00724">
    <property type="entry name" value="Oxidored_FMN"/>
    <property type="match status" value="1"/>
</dbReference>
<evidence type="ECO:0000256" key="6">
    <source>
        <dbReference type="ARBA" id="ARBA00023002"/>
    </source>
</evidence>
<dbReference type="GO" id="GO:0016491">
    <property type="term" value="F:oxidoreductase activity"/>
    <property type="evidence" value="ECO:0007669"/>
    <property type="project" value="UniProtKB-KW"/>
</dbReference>
<evidence type="ECO:0000256" key="3">
    <source>
        <dbReference type="ARBA" id="ARBA00022630"/>
    </source>
</evidence>
<dbReference type="Gene3D" id="3.40.50.720">
    <property type="entry name" value="NAD(P)-binding Rossmann-like Domain"/>
    <property type="match status" value="1"/>
</dbReference>